<dbReference type="EMBL" id="GL871015">
    <property type="protein sequence ID" value="EGC36830.1"/>
    <property type="molecule type" value="Genomic_DNA"/>
</dbReference>
<dbReference type="GO" id="GO:0030198">
    <property type="term" value="P:extracellular matrix organization"/>
    <property type="evidence" value="ECO:0000318"/>
    <property type="project" value="GO_Central"/>
</dbReference>
<dbReference type="AlphaFoldDB" id="F0ZGT6"/>
<sequence>MKFLVTILVALLAVSFASATSPFQCGPRNVCQPFQSCVCDHGVFKCVYDCPEVQIVQTIFNRWADNNGNQPSVQVQVDIINRTNRNIKDIIIATDVNLNSNQIWGVDKIFVSNGITVIDLPSYVDIAAHGKYSFGYINRGNSAAHLYVKNVLVN</sequence>
<keyword evidence="4" id="KW-1185">Reference proteome</keyword>
<dbReference type="OrthoDB" id="17104at2759"/>
<dbReference type="Proteomes" id="UP000001064">
    <property type="component" value="Unassembled WGS sequence"/>
</dbReference>
<dbReference type="VEuPathDB" id="AmoebaDB:DICPUDRAFT_31231"/>
<protein>
    <recommendedName>
        <fullName evidence="2">Carbohydrate binding domain-containing protein</fullName>
    </recommendedName>
</protein>
<dbReference type="KEGG" id="dpp:DICPUDRAFT_31231"/>
<dbReference type="InterPro" id="IPR019028">
    <property type="entry name" value="CBM_49"/>
</dbReference>
<dbReference type="OMA" id="HCNELTI"/>
<dbReference type="InterPro" id="IPR052879">
    <property type="entry name" value="Dd_Spore_Germination_Stalk"/>
</dbReference>
<dbReference type="SMART" id="SM01063">
    <property type="entry name" value="CBM49"/>
    <property type="match status" value="1"/>
</dbReference>
<dbReference type="Pfam" id="PF09478">
    <property type="entry name" value="CBM49"/>
    <property type="match status" value="1"/>
</dbReference>
<organism evidence="3 4">
    <name type="scientific">Dictyostelium purpureum</name>
    <name type="common">Slime mold</name>
    <dbReference type="NCBI Taxonomy" id="5786"/>
    <lineage>
        <taxon>Eukaryota</taxon>
        <taxon>Amoebozoa</taxon>
        <taxon>Evosea</taxon>
        <taxon>Eumycetozoa</taxon>
        <taxon>Dictyostelia</taxon>
        <taxon>Dictyosteliales</taxon>
        <taxon>Dictyosteliaceae</taxon>
        <taxon>Dictyostelium</taxon>
    </lineage>
</organism>
<feature type="domain" description="Carbohydrate binding" evidence="2">
    <location>
        <begin position="53"/>
        <end position="141"/>
    </location>
</feature>
<keyword evidence="1" id="KW-0732">Signal</keyword>
<name>F0ZGT6_DICPU</name>
<gene>
    <name evidence="3" type="ORF">DICPUDRAFT_31231</name>
</gene>
<feature type="chain" id="PRO_5003261690" description="Carbohydrate binding domain-containing protein" evidence="1">
    <location>
        <begin position="20"/>
        <end position="154"/>
    </location>
</feature>
<dbReference type="InParanoid" id="F0ZGT6"/>
<dbReference type="GeneID" id="10504022"/>
<dbReference type="GO" id="GO:0005201">
    <property type="term" value="F:extracellular matrix structural constituent"/>
    <property type="evidence" value="ECO:0000318"/>
    <property type="project" value="GO_Central"/>
</dbReference>
<dbReference type="eggNOG" id="ENOG502RHT0">
    <property type="taxonomic scope" value="Eukaryota"/>
</dbReference>
<evidence type="ECO:0000313" key="3">
    <source>
        <dbReference type="EMBL" id="EGC36830.1"/>
    </source>
</evidence>
<dbReference type="GO" id="GO:0030246">
    <property type="term" value="F:carbohydrate binding"/>
    <property type="evidence" value="ECO:0007669"/>
    <property type="project" value="InterPro"/>
</dbReference>
<proteinExistence type="predicted"/>
<dbReference type="RefSeq" id="XP_003286628.1">
    <property type="nucleotide sequence ID" value="XM_003286580.1"/>
</dbReference>
<feature type="signal peptide" evidence="1">
    <location>
        <begin position="1"/>
        <end position="19"/>
    </location>
</feature>
<evidence type="ECO:0000313" key="4">
    <source>
        <dbReference type="Proteomes" id="UP000001064"/>
    </source>
</evidence>
<accession>F0ZGT6</accession>
<evidence type="ECO:0000259" key="2">
    <source>
        <dbReference type="SMART" id="SM01063"/>
    </source>
</evidence>
<dbReference type="PANTHER" id="PTHR33239">
    <property type="entry name" value="CELLULOSE-BINDING DOMAIN-CONTAINING PROTEIN-RELATED"/>
    <property type="match status" value="1"/>
</dbReference>
<dbReference type="GO" id="GO:0031012">
    <property type="term" value="C:extracellular matrix"/>
    <property type="evidence" value="ECO:0000318"/>
    <property type="project" value="GO_Central"/>
</dbReference>
<reference evidence="4" key="1">
    <citation type="journal article" date="2011" name="Genome Biol.">
        <title>Comparative genomics of the social amoebae Dictyostelium discoideum and Dictyostelium purpureum.</title>
        <authorList>
            <consortium name="US DOE Joint Genome Institute (JGI-PGF)"/>
            <person name="Sucgang R."/>
            <person name="Kuo A."/>
            <person name="Tian X."/>
            <person name="Salerno W."/>
            <person name="Parikh A."/>
            <person name="Feasley C.L."/>
            <person name="Dalin E."/>
            <person name="Tu H."/>
            <person name="Huang E."/>
            <person name="Barry K."/>
            <person name="Lindquist E."/>
            <person name="Shapiro H."/>
            <person name="Bruce D."/>
            <person name="Schmutz J."/>
            <person name="Salamov A."/>
            <person name="Fey P."/>
            <person name="Gaudet P."/>
            <person name="Anjard C."/>
            <person name="Babu M.M."/>
            <person name="Basu S."/>
            <person name="Bushmanova Y."/>
            <person name="van der Wel H."/>
            <person name="Katoh-Kurasawa M."/>
            <person name="Dinh C."/>
            <person name="Coutinho P.M."/>
            <person name="Saito T."/>
            <person name="Elias M."/>
            <person name="Schaap P."/>
            <person name="Kay R.R."/>
            <person name="Henrissat B."/>
            <person name="Eichinger L."/>
            <person name="Rivero F."/>
            <person name="Putnam N.H."/>
            <person name="West C.M."/>
            <person name="Loomis W.F."/>
            <person name="Chisholm R.L."/>
            <person name="Shaulsky G."/>
            <person name="Strassmann J.E."/>
            <person name="Queller D.C."/>
            <person name="Kuspa A."/>
            <person name="Grigoriev I.V."/>
        </authorList>
    </citation>
    <scope>NUCLEOTIDE SEQUENCE [LARGE SCALE GENOMIC DNA]</scope>
    <source>
        <strain evidence="4">QSDP1</strain>
    </source>
</reference>
<evidence type="ECO:0000256" key="1">
    <source>
        <dbReference type="SAM" id="SignalP"/>
    </source>
</evidence>
<dbReference type="PANTHER" id="PTHR33239:SF9">
    <property type="entry name" value="CARBOHYDRATE BINDING DOMAIN-CONTAINING PROTEIN-RELATED"/>
    <property type="match status" value="1"/>
</dbReference>